<reference evidence="1" key="1">
    <citation type="submission" date="2018-05" db="EMBL/GenBank/DDBJ databases">
        <authorList>
            <person name="Lanie J.A."/>
            <person name="Ng W.-L."/>
            <person name="Kazmierczak K.M."/>
            <person name="Andrzejewski T.M."/>
            <person name="Davidsen T.M."/>
            <person name="Wayne K.J."/>
            <person name="Tettelin H."/>
            <person name="Glass J.I."/>
            <person name="Rusch D."/>
            <person name="Podicherti R."/>
            <person name="Tsui H.-C.T."/>
            <person name="Winkler M.E."/>
        </authorList>
    </citation>
    <scope>NUCLEOTIDE SEQUENCE</scope>
</reference>
<protein>
    <recommendedName>
        <fullName evidence="2">Glycosyltransferase subfamily 4-like N-terminal domain-containing protein</fullName>
    </recommendedName>
</protein>
<sequence length="196" mass="21716">MRKSASKQSIIAIDASRSNTYGSKRFIKTILDGLNKNTKLKALLFVTSENFNSYESSRVNIVRLNIGEAGFISILNATVVIPIKAYFSGASLLYSPWDIGPIISPIPFILGIHSPNSVTPKKYKSQKIPWLHEKLTRISAAKAIGVEFPSYTAANEIGQHMGIDPNKRKVIHHGAELSKWKDISKGLEESNSENEF</sequence>
<evidence type="ECO:0000313" key="1">
    <source>
        <dbReference type="EMBL" id="SVE29854.1"/>
    </source>
</evidence>
<proteinExistence type="predicted"/>
<dbReference type="EMBL" id="UINC01207667">
    <property type="protein sequence ID" value="SVE29854.1"/>
    <property type="molecule type" value="Genomic_DNA"/>
</dbReference>
<feature type="non-terminal residue" evidence="1">
    <location>
        <position position="196"/>
    </location>
</feature>
<name>A0A383CCI4_9ZZZZ</name>
<organism evidence="1">
    <name type="scientific">marine metagenome</name>
    <dbReference type="NCBI Taxonomy" id="408172"/>
    <lineage>
        <taxon>unclassified sequences</taxon>
        <taxon>metagenomes</taxon>
        <taxon>ecological metagenomes</taxon>
    </lineage>
</organism>
<evidence type="ECO:0008006" key="2">
    <source>
        <dbReference type="Google" id="ProtNLM"/>
    </source>
</evidence>
<dbReference type="AlphaFoldDB" id="A0A383CCI4"/>
<gene>
    <name evidence="1" type="ORF">METZ01_LOCUS482708</name>
</gene>
<dbReference type="SUPFAM" id="SSF53756">
    <property type="entry name" value="UDP-Glycosyltransferase/glycogen phosphorylase"/>
    <property type="match status" value="1"/>
</dbReference>
<accession>A0A383CCI4</accession>